<dbReference type="AlphaFoldDB" id="A0A6A5Y7F6"/>
<comment type="subcellular location">
    <subcellularLocation>
        <location evidence="1">Membrane</location>
        <topology evidence="1">Multi-pass membrane protein</topology>
    </subcellularLocation>
</comment>
<dbReference type="GeneID" id="54278941"/>
<feature type="region of interest" description="Disordered" evidence="6">
    <location>
        <begin position="327"/>
        <end position="359"/>
    </location>
</feature>
<evidence type="ECO:0000256" key="1">
    <source>
        <dbReference type="ARBA" id="ARBA00004141"/>
    </source>
</evidence>
<dbReference type="InterPro" id="IPR004342">
    <property type="entry name" value="EXS_C"/>
</dbReference>
<feature type="transmembrane region" description="Helical" evidence="7">
    <location>
        <begin position="643"/>
        <end position="666"/>
    </location>
</feature>
<evidence type="ECO:0000256" key="4">
    <source>
        <dbReference type="ARBA" id="ARBA00022989"/>
    </source>
</evidence>
<feature type="region of interest" description="Disordered" evidence="6">
    <location>
        <begin position="384"/>
        <end position="409"/>
    </location>
</feature>
<evidence type="ECO:0000256" key="6">
    <source>
        <dbReference type="SAM" id="MobiDB-lite"/>
    </source>
</evidence>
<evidence type="ECO:0000256" key="2">
    <source>
        <dbReference type="ARBA" id="ARBA00009665"/>
    </source>
</evidence>
<proteinExistence type="inferred from homology"/>
<keyword evidence="10" id="KW-1185">Reference proteome</keyword>
<accession>A0A6A5Y7F6</accession>
<feature type="transmembrane region" description="Helical" evidence="7">
    <location>
        <begin position="533"/>
        <end position="554"/>
    </location>
</feature>
<dbReference type="GO" id="GO:0005886">
    <property type="term" value="C:plasma membrane"/>
    <property type="evidence" value="ECO:0007669"/>
    <property type="project" value="TreeGrafter"/>
</dbReference>
<keyword evidence="3 7" id="KW-0812">Transmembrane</keyword>
<dbReference type="Pfam" id="PF03105">
    <property type="entry name" value="SPX"/>
    <property type="match status" value="1"/>
</dbReference>
<protein>
    <submittedName>
        <fullName evidence="9">SPX-domain-containing protein</fullName>
    </submittedName>
</protein>
<comment type="similarity">
    <text evidence="2">Belongs to the SYG1 (TC 2.A.94) family.</text>
</comment>
<dbReference type="GO" id="GO:0016036">
    <property type="term" value="P:cellular response to phosphate starvation"/>
    <property type="evidence" value="ECO:0007669"/>
    <property type="project" value="TreeGrafter"/>
</dbReference>
<keyword evidence="5 7" id="KW-0472">Membrane</keyword>
<dbReference type="Pfam" id="PF03124">
    <property type="entry name" value="EXS"/>
    <property type="match status" value="1"/>
</dbReference>
<feature type="compositionally biased region" description="Low complexity" evidence="6">
    <location>
        <begin position="86"/>
        <end position="100"/>
    </location>
</feature>
<dbReference type="PANTHER" id="PTHR10783">
    <property type="entry name" value="XENOTROPIC AND POLYTROPIC RETROVIRUS RECEPTOR 1-RELATED"/>
    <property type="match status" value="1"/>
</dbReference>
<dbReference type="GO" id="GO:0006817">
    <property type="term" value="P:phosphate ion transport"/>
    <property type="evidence" value="ECO:0007669"/>
    <property type="project" value="TreeGrafter"/>
</dbReference>
<evidence type="ECO:0000256" key="5">
    <source>
        <dbReference type="ARBA" id="ARBA00023136"/>
    </source>
</evidence>
<organism evidence="9 10">
    <name type="scientific">Aaosphaeria arxii CBS 175.79</name>
    <dbReference type="NCBI Taxonomy" id="1450172"/>
    <lineage>
        <taxon>Eukaryota</taxon>
        <taxon>Fungi</taxon>
        <taxon>Dikarya</taxon>
        <taxon>Ascomycota</taxon>
        <taxon>Pezizomycotina</taxon>
        <taxon>Dothideomycetes</taxon>
        <taxon>Pleosporomycetidae</taxon>
        <taxon>Pleosporales</taxon>
        <taxon>Pleosporales incertae sedis</taxon>
        <taxon>Aaosphaeria</taxon>
    </lineage>
</organism>
<dbReference type="RefSeq" id="XP_033389565.1">
    <property type="nucleotide sequence ID" value="XM_033521544.1"/>
</dbReference>
<evidence type="ECO:0000256" key="7">
    <source>
        <dbReference type="SAM" id="Phobius"/>
    </source>
</evidence>
<dbReference type="GO" id="GO:0005794">
    <property type="term" value="C:Golgi apparatus"/>
    <property type="evidence" value="ECO:0007669"/>
    <property type="project" value="TreeGrafter"/>
</dbReference>
<dbReference type="EMBL" id="ML978066">
    <property type="protein sequence ID" value="KAF2021226.1"/>
    <property type="molecule type" value="Genomic_DNA"/>
</dbReference>
<evidence type="ECO:0000259" key="8">
    <source>
        <dbReference type="PROSITE" id="PS51382"/>
    </source>
</evidence>
<feature type="compositionally biased region" description="Polar residues" evidence="6">
    <location>
        <begin position="101"/>
        <end position="110"/>
    </location>
</feature>
<feature type="domain" description="SPX" evidence="8">
    <location>
        <begin position="1"/>
        <end position="473"/>
    </location>
</feature>
<feature type="transmembrane region" description="Helical" evidence="7">
    <location>
        <begin position="618"/>
        <end position="637"/>
    </location>
</feature>
<dbReference type="PROSITE" id="PS51382">
    <property type="entry name" value="SPX"/>
    <property type="match status" value="1"/>
</dbReference>
<name>A0A6A5Y7F6_9PLEO</name>
<sequence>MKFAKELERDLVPEWRLKYLDYKIGKKKLKAITRALRTVNQTPRLRLRSTNTFTPSPFESAPQYSFVNRGHSAQNPSDVHDSGDLRAIAIQRSRSRSQTSNANPIRNHSPQPHEEQPLNGGQDGSQPKMTRYGSILGSPPNFDKLGNKAHGKAPSLKLPVAALELEPSISLGDSGTKVRDRPKSIRLPAPAEDAFKVGKTRSPQKQHHSLSSRYKSVFSPKRVNSTPASPVTEQPRPLFKRVFSMTTKGAPPNDPDLPLQAYRELDIRQAEFFHFLDMELEKVETFYKQKEDEATERMKVLREQLHIMRDCRLDEIITKQTNKIRAKEAKKHAANGGGLLSGHNDDSDDETTNHKAKGHSWFDPLDSALDSALQAVQAGRHGKATKAMTNLASPTGLMPQGRPEDHRDYTRRPEVADVSYQSARRKLKVALQEYYRGLELLKSYSLLNRTAFRKINKKYDKTVNARPTMRYMNEKVNQAWFVQSDVVEGHIRAIEDLYARYFEKGNHKVAVGKLRIKIARAGDFTENSFRNGLFLAAGLVFGGEGVVYGAQLLWSDDERLAVDTSYLLQIYAGYFLMNFLFLLFCLACRVWHESKINYVFVFEYDVRHHLDWRQLSELPCFFMFLLGFFIWLTFHQFGSETMYYYYPVILLAITFLIIICPFRIIYYRSRLWLLYSLVGQS</sequence>
<evidence type="ECO:0000313" key="10">
    <source>
        <dbReference type="Proteomes" id="UP000799778"/>
    </source>
</evidence>
<dbReference type="CDD" id="cd14475">
    <property type="entry name" value="SPX_SYG1_like"/>
    <property type="match status" value="1"/>
</dbReference>
<reference evidence="9" key="1">
    <citation type="journal article" date="2020" name="Stud. Mycol.">
        <title>101 Dothideomycetes genomes: a test case for predicting lifestyles and emergence of pathogens.</title>
        <authorList>
            <person name="Haridas S."/>
            <person name="Albert R."/>
            <person name="Binder M."/>
            <person name="Bloem J."/>
            <person name="Labutti K."/>
            <person name="Salamov A."/>
            <person name="Andreopoulos B."/>
            <person name="Baker S."/>
            <person name="Barry K."/>
            <person name="Bills G."/>
            <person name="Bluhm B."/>
            <person name="Cannon C."/>
            <person name="Castanera R."/>
            <person name="Culley D."/>
            <person name="Daum C."/>
            <person name="Ezra D."/>
            <person name="Gonzalez J."/>
            <person name="Henrissat B."/>
            <person name="Kuo A."/>
            <person name="Liang C."/>
            <person name="Lipzen A."/>
            <person name="Lutzoni F."/>
            <person name="Magnuson J."/>
            <person name="Mondo S."/>
            <person name="Nolan M."/>
            <person name="Ohm R."/>
            <person name="Pangilinan J."/>
            <person name="Park H.-J."/>
            <person name="Ramirez L."/>
            <person name="Alfaro M."/>
            <person name="Sun H."/>
            <person name="Tritt A."/>
            <person name="Yoshinaga Y."/>
            <person name="Zwiers L.-H."/>
            <person name="Turgeon B."/>
            <person name="Goodwin S."/>
            <person name="Spatafora J."/>
            <person name="Crous P."/>
            <person name="Grigoriev I."/>
        </authorList>
    </citation>
    <scope>NUCLEOTIDE SEQUENCE</scope>
    <source>
        <strain evidence="9">CBS 175.79</strain>
    </source>
</reference>
<dbReference type="OrthoDB" id="9970435at2759"/>
<feature type="compositionally biased region" description="Polar residues" evidence="6">
    <location>
        <begin position="46"/>
        <end position="77"/>
    </location>
</feature>
<keyword evidence="4 7" id="KW-1133">Transmembrane helix</keyword>
<dbReference type="Proteomes" id="UP000799778">
    <property type="component" value="Unassembled WGS sequence"/>
</dbReference>
<gene>
    <name evidence="9" type="ORF">BU24DRAFT_17425</name>
</gene>
<dbReference type="GO" id="GO:0000822">
    <property type="term" value="F:inositol hexakisphosphate binding"/>
    <property type="evidence" value="ECO:0007669"/>
    <property type="project" value="TreeGrafter"/>
</dbReference>
<evidence type="ECO:0000313" key="9">
    <source>
        <dbReference type="EMBL" id="KAF2021226.1"/>
    </source>
</evidence>
<feature type="transmembrane region" description="Helical" evidence="7">
    <location>
        <begin position="566"/>
        <end position="588"/>
    </location>
</feature>
<dbReference type="InterPro" id="IPR004331">
    <property type="entry name" value="SPX_dom"/>
</dbReference>
<feature type="region of interest" description="Disordered" evidence="6">
    <location>
        <begin position="46"/>
        <end position="151"/>
    </location>
</feature>
<dbReference type="PANTHER" id="PTHR10783:SF103">
    <property type="entry name" value="SOLUTE CARRIER FAMILY 53 MEMBER 1"/>
    <property type="match status" value="1"/>
</dbReference>
<evidence type="ECO:0000256" key="3">
    <source>
        <dbReference type="ARBA" id="ARBA00022692"/>
    </source>
</evidence>